<dbReference type="EMBL" id="VIWX01000001">
    <property type="protein sequence ID" value="TWG07761.1"/>
    <property type="molecule type" value="Genomic_DNA"/>
</dbReference>
<feature type="domain" description="HTH tetR-type" evidence="7">
    <location>
        <begin position="99"/>
        <end position="159"/>
    </location>
</feature>
<dbReference type="PROSITE" id="PS50977">
    <property type="entry name" value="HTH_TETR_2"/>
    <property type="match status" value="1"/>
</dbReference>
<dbReference type="CDD" id="cd07377">
    <property type="entry name" value="WHTH_GntR"/>
    <property type="match status" value="1"/>
</dbReference>
<dbReference type="SUPFAM" id="SSF46785">
    <property type="entry name" value="Winged helix' DNA-binding domain"/>
    <property type="match status" value="1"/>
</dbReference>
<dbReference type="Pfam" id="PF00392">
    <property type="entry name" value="GntR"/>
    <property type="match status" value="1"/>
</dbReference>
<comment type="caution">
    <text evidence="8">The sequence shown here is derived from an EMBL/GenBank/DDBJ whole genome shotgun (WGS) entry which is preliminary data.</text>
</comment>
<dbReference type="PANTHER" id="PTHR30055:SF151">
    <property type="entry name" value="TRANSCRIPTIONAL REGULATORY PROTEIN"/>
    <property type="match status" value="1"/>
</dbReference>
<dbReference type="RefSeq" id="WP_145736059.1">
    <property type="nucleotide sequence ID" value="NZ_VIWX01000001.1"/>
</dbReference>
<dbReference type="Gene3D" id="1.10.10.60">
    <property type="entry name" value="Homeodomain-like"/>
    <property type="match status" value="1"/>
</dbReference>
<protein>
    <submittedName>
        <fullName evidence="8">TetR family transcriptional regulator</fullName>
    </submittedName>
</protein>
<dbReference type="GO" id="GO:0003700">
    <property type="term" value="F:DNA-binding transcription factor activity"/>
    <property type="evidence" value="ECO:0007669"/>
    <property type="project" value="InterPro"/>
</dbReference>
<dbReference type="InterPro" id="IPR050109">
    <property type="entry name" value="HTH-type_TetR-like_transc_reg"/>
</dbReference>
<feature type="compositionally biased region" description="Basic and acidic residues" evidence="5">
    <location>
        <begin position="83"/>
        <end position="101"/>
    </location>
</feature>
<evidence type="ECO:0000259" key="6">
    <source>
        <dbReference type="PROSITE" id="PS50949"/>
    </source>
</evidence>
<dbReference type="Pfam" id="PF02909">
    <property type="entry name" value="TetR_C_1"/>
    <property type="match status" value="1"/>
</dbReference>
<dbReference type="InterPro" id="IPR001647">
    <property type="entry name" value="HTH_TetR"/>
</dbReference>
<dbReference type="OrthoDB" id="2570341at2"/>
<evidence type="ECO:0000256" key="4">
    <source>
        <dbReference type="PROSITE-ProRule" id="PRU00335"/>
    </source>
</evidence>
<keyword evidence="3" id="KW-0804">Transcription</keyword>
<dbReference type="GO" id="GO:0000976">
    <property type="term" value="F:transcription cis-regulatory region binding"/>
    <property type="evidence" value="ECO:0007669"/>
    <property type="project" value="TreeGrafter"/>
</dbReference>
<evidence type="ECO:0000256" key="3">
    <source>
        <dbReference type="ARBA" id="ARBA00023163"/>
    </source>
</evidence>
<gene>
    <name evidence="8" type="ORF">FHU35_11380</name>
</gene>
<keyword evidence="2 4" id="KW-0238">DNA-binding</keyword>
<dbReference type="InterPro" id="IPR036388">
    <property type="entry name" value="WH-like_DNA-bd_sf"/>
</dbReference>
<dbReference type="Gene3D" id="1.10.10.10">
    <property type="entry name" value="Winged helix-like DNA-binding domain superfamily/Winged helix DNA-binding domain"/>
    <property type="match status" value="1"/>
</dbReference>
<feature type="DNA-binding region" description="H-T-H motif" evidence="4">
    <location>
        <begin position="122"/>
        <end position="141"/>
    </location>
</feature>
<dbReference type="InterPro" id="IPR036271">
    <property type="entry name" value="Tet_transcr_reg_TetR-rel_C_sf"/>
</dbReference>
<keyword evidence="9" id="KW-1185">Reference proteome</keyword>
<reference evidence="8 9" key="1">
    <citation type="submission" date="2019-06" db="EMBL/GenBank/DDBJ databases">
        <title>Sequencing the genomes of 1000 actinobacteria strains.</title>
        <authorList>
            <person name="Klenk H.-P."/>
        </authorList>
    </citation>
    <scope>NUCLEOTIDE SEQUENCE [LARGE SCALE GENOMIC DNA]</scope>
    <source>
        <strain evidence="8 9">DSM 46699</strain>
    </source>
</reference>
<evidence type="ECO:0000313" key="8">
    <source>
        <dbReference type="EMBL" id="TWG07761.1"/>
    </source>
</evidence>
<feature type="region of interest" description="Disordered" evidence="5">
    <location>
        <begin position="74"/>
        <end position="101"/>
    </location>
</feature>
<evidence type="ECO:0000256" key="5">
    <source>
        <dbReference type="SAM" id="MobiDB-lite"/>
    </source>
</evidence>
<dbReference type="SUPFAM" id="SSF46689">
    <property type="entry name" value="Homeodomain-like"/>
    <property type="match status" value="1"/>
</dbReference>
<dbReference type="SUPFAM" id="SSF48498">
    <property type="entry name" value="Tetracyclin repressor-like, C-terminal domain"/>
    <property type="match status" value="1"/>
</dbReference>
<sequence length="317" mass="34879">MASEVRPDPPYVRIAAEIGERVRSGELRPGERLPSTRQIAARWGVAVATATKVLATLREQGLAEAKVGSGTVVSARLAGRRQTGRESRSPHRPEGPRQGLSREHVLRAGISIADVEGLDAMSMRRVAAELGVGPMSLYRHVENKDELVAQMADEVFGEVRLPVPGPAGWRAKLELISRRQWALCLRHPWLPKAVSFTRPVLAPHMMRHTEWTLAALDGLGLSLTTQMREALRLHSLVLTVAMSVADEIEAEQETGVTLARWLVEQRARADELFAGGKFPLLARVHQETTPDLDGLFDYSLDRHLDGFAALLREAGQA</sequence>
<dbReference type="Proteomes" id="UP000316184">
    <property type="component" value="Unassembled WGS sequence"/>
</dbReference>
<evidence type="ECO:0000256" key="1">
    <source>
        <dbReference type="ARBA" id="ARBA00023015"/>
    </source>
</evidence>
<dbReference type="Gene3D" id="1.10.357.10">
    <property type="entry name" value="Tetracycline Repressor, domain 2"/>
    <property type="match status" value="1"/>
</dbReference>
<dbReference type="GO" id="GO:0045892">
    <property type="term" value="P:negative regulation of DNA-templated transcription"/>
    <property type="evidence" value="ECO:0007669"/>
    <property type="project" value="InterPro"/>
</dbReference>
<evidence type="ECO:0000313" key="9">
    <source>
        <dbReference type="Proteomes" id="UP000316184"/>
    </source>
</evidence>
<dbReference type="InterPro" id="IPR004111">
    <property type="entry name" value="Repressor_TetR_C"/>
</dbReference>
<dbReference type="InterPro" id="IPR036390">
    <property type="entry name" value="WH_DNA-bd_sf"/>
</dbReference>
<feature type="domain" description="HTH gntR-type" evidence="6">
    <location>
        <begin position="8"/>
        <end position="76"/>
    </location>
</feature>
<dbReference type="Pfam" id="PF00440">
    <property type="entry name" value="TetR_N"/>
    <property type="match status" value="1"/>
</dbReference>
<dbReference type="PANTHER" id="PTHR30055">
    <property type="entry name" value="HTH-TYPE TRANSCRIPTIONAL REGULATOR RUTR"/>
    <property type="match status" value="1"/>
</dbReference>
<proteinExistence type="predicted"/>
<organism evidence="8 9">
    <name type="scientific">Saccharopolyspora dendranthemae</name>
    <dbReference type="NCBI Taxonomy" id="1181886"/>
    <lineage>
        <taxon>Bacteria</taxon>
        <taxon>Bacillati</taxon>
        <taxon>Actinomycetota</taxon>
        <taxon>Actinomycetes</taxon>
        <taxon>Pseudonocardiales</taxon>
        <taxon>Pseudonocardiaceae</taxon>
        <taxon>Saccharopolyspora</taxon>
    </lineage>
</organism>
<evidence type="ECO:0000259" key="7">
    <source>
        <dbReference type="PROSITE" id="PS50977"/>
    </source>
</evidence>
<dbReference type="PROSITE" id="PS50949">
    <property type="entry name" value="HTH_GNTR"/>
    <property type="match status" value="1"/>
</dbReference>
<dbReference type="InterPro" id="IPR009057">
    <property type="entry name" value="Homeodomain-like_sf"/>
</dbReference>
<evidence type="ECO:0000256" key="2">
    <source>
        <dbReference type="ARBA" id="ARBA00023125"/>
    </source>
</evidence>
<dbReference type="InterPro" id="IPR000524">
    <property type="entry name" value="Tscrpt_reg_HTH_GntR"/>
</dbReference>
<keyword evidence="1" id="KW-0805">Transcription regulation</keyword>
<name>A0A561V818_9PSEU</name>
<dbReference type="AlphaFoldDB" id="A0A561V818"/>
<accession>A0A561V818</accession>
<dbReference type="SMART" id="SM00345">
    <property type="entry name" value="HTH_GNTR"/>
    <property type="match status" value="1"/>
</dbReference>